<reference evidence="2" key="1">
    <citation type="submission" date="2021-06" db="EMBL/GenBank/DDBJ databases">
        <title>Identification of Pseudomonas cichorii causing bacterial leaf black spot of flue-cured tobacco, a new disease in China.</title>
        <authorList>
            <person name="Lu C.-H."/>
        </authorList>
    </citation>
    <scope>NUCLEOTIDE SEQUENCE [LARGE SCALE GENOMIC DNA]</scope>
    <source>
        <strain evidence="2">LJ2</strain>
    </source>
</reference>
<dbReference type="Proteomes" id="UP000683401">
    <property type="component" value="Chromosome"/>
</dbReference>
<evidence type="ECO:0000313" key="1">
    <source>
        <dbReference type="EMBL" id="QWU81282.1"/>
    </source>
</evidence>
<keyword evidence="2" id="KW-1185">Reference proteome</keyword>
<proteinExistence type="predicted"/>
<organism evidence="1 2">
    <name type="scientific">Pseudomonas lijiangensis</name>
    <dbReference type="NCBI Taxonomy" id="2995658"/>
    <lineage>
        <taxon>Bacteria</taxon>
        <taxon>Pseudomonadati</taxon>
        <taxon>Pseudomonadota</taxon>
        <taxon>Gammaproteobacteria</taxon>
        <taxon>Pseudomonadales</taxon>
        <taxon>Pseudomonadaceae</taxon>
        <taxon>Pseudomonas</taxon>
    </lineage>
</organism>
<protein>
    <submittedName>
        <fullName evidence="1">Uncharacterized protein</fullName>
    </submittedName>
</protein>
<dbReference type="RefSeq" id="WP_216703433.1">
    <property type="nucleotide sequence ID" value="NZ_CP076668.1"/>
</dbReference>
<name>A0ABX8HMC3_9PSED</name>
<accession>A0ABX8HMC3</accession>
<sequence length="84" mass="9233">MVIKLQVDDISRHIRAKACVAAGSHQSGGWRQDFKSAKTSTAILLYKDVLAKASMQGVGKRTFHWQDSHTLEFNPGSSTINSCL</sequence>
<evidence type="ECO:0000313" key="2">
    <source>
        <dbReference type="Proteomes" id="UP000683401"/>
    </source>
</evidence>
<dbReference type="EMBL" id="CP076668">
    <property type="protein sequence ID" value="QWU81282.1"/>
    <property type="molecule type" value="Genomic_DNA"/>
</dbReference>
<gene>
    <name evidence="1" type="ORF">KQP88_14505</name>
</gene>